<dbReference type="OrthoDB" id="1867259at2759"/>
<evidence type="ECO:0000256" key="6">
    <source>
        <dbReference type="ARBA" id="ARBA00022723"/>
    </source>
</evidence>
<feature type="binding site" evidence="12">
    <location>
        <position position="96"/>
    </location>
    <ligand>
        <name>Fe(2+)</name>
        <dbReference type="ChEBI" id="CHEBI:29033"/>
        <note>for iron-dependent acireductone dioxygenase activity</note>
    </ligand>
</feature>
<feature type="binding site" evidence="12">
    <location>
        <position position="92"/>
    </location>
    <ligand>
        <name>Ni(2+)</name>
        <dbReference type="ChEBI" id="CHEBI:49786"/>
        <note>for nickel-dependent acireductone dioxygenase activity</note>
    </ligand>
</feature>
<evidence type="ECO:0000256" key="3">
    <source>
        <dbReference type="ARBA" id="ARBA00022490"/>
    </source>
</evidence>
<dbReference type="GO" id="GO:0010309">
    <property type="term" value="F:acireductone dioxygenase [iron(II)-requiring] activity"/>
    <property type="evidence" value="ECO:0007669"/>
    <property type="project" value="UniProtKB-UniRule"/>
</dbReference>
<feature type="binding site" evidence="12">
    <location>
        <position position="90"/>
    </location>
    <ligand>
        <name>Fe(2+)</name>
        <dbReference type="ChEBI" id="CHEBI:29033"/>
        <note>for iron-dependent acireductone dioxygenase activity</note>
    </ligand>
</feature>
<evidence type="ECO:0000256" key="10">
    <source>
        <dbReference type="ARBA" id="ARBA00023167"/>
    </source>
</evidence>
<reference evidence="14" key="1">
    <citation type="submission" date="2025-08" db="UniProtKB">
        <authorList>
            <consortium name="RefSeq"/>
        </authorList>
    </citation>
    <scope>IDENTIFICATION</scope>
    <source>
        <strain evidence="14">Airmid</strain>
    </source>
</reference>
<dbReference type="InParanoid" id="A0A6P6Y5X2"/>
<evidence type="ECO:0000313" key="13">
    <source>
        <dbReference type="Proteomes" id="UP000515146"/>
    </source>
</evidence>
<feature type="binding site" evidence="12">
    <location>
        <position position="92"/>
    </location>
    <ligand>
        <name>Fe(2+)</name>
        <dbReference type="ChEBI" id="CHEBI:29033"/>
        <note>for iron-dependent acireductone dioxygenase activity</note>
    </ligand>
</feature>
<dbReference type="Pfam" id="PF03079">
    <property type="entry name" value="ARD"/>
    <property type="match status" value="1"/>
</dbReference>
<evidence type="ECO:0000313" key="14">
    <source>
        <dbReference type="RefSeq" id="XP_027199879.1"/>
    </source>
</evidence>
<dbReference type="CDD" id="cd02232">
    <property type="entry name" value="cupin_ARD"/>
    <property type="match status" value="1"/>
</dbReference>
<dbReference type="GO" id="GO:0005737">
    <property type="term" value="C:cytoplasm"/>
    <property type="evidence" value="ECO:0007669"/>
    <property type="project" value="UniProtKB-SubCell"/>
</dbReference>
<evidence type="ECO:0000256" key="9">
    <source>
        <dbReference type="ARBA" id="ARBA00023004"/>
    </source>
</evidence>
<dbReference type="GO" id="GO:0005634">
    <property type="term" value="C:nucleus"/>
    <property type="evidence" value="ECO:0007669"/>
    <property type="project" value="UniProtKB-SubCell"/>
</dbReference>
<dbReference type="GO" id="GO:0005506">
    <property type="term" value="F:iron ion binding"/>
    <property type="evidence" value="ECO:0007669"/>
    <property type="project" value="UniProtKB-UniRule"/>
</dbReference>
<feature type="binding site" evidence="12">
    <location>
        <position position="135"/>
    </location>
    <ligand>
        <name>Ni(2+)</name>
        <dbReference type="ChEBI" id="CHEBI:49786"/>
        <note>for nickel-dependent acireductone dioxygenase activity</note>
    </ligand>
</feature>
<dbReference type="Proteomes" id="UP000515146">
    <property type="component" value="Unplaced"/>
</dbReference>
<dbReference type="KEGG" id="dpte:113793997"/>
<dbReference type="InterPro" id="IPR027496">
    <property type="entry name" value="ARD_euk"/>
</dbReference>
<comment type="similarity">
    <text evidence="12">Belongs to the acireductone dioxygenase (ARD) family.</text>
</comment>
<evidence type="ECO:0000256" key="2">
    <source>
        <dbReference type="ARBA" id="ARBA00004413"/>
    </source>
</evidence>
<dbReference type="FunCoup" id="A0A6P6Y5X2">
    <property type="interactions" value="337"/>
</dbReference>
<dbReference type="GO" id="GO:0019509">
    <property type="term" value="P:L-methionine salvage from methylthioadenosine"/>
    <property type="evidence" value="ECO:0007669"/>
    <property type="project" value="UniProtKB-UniRule"/>
</dbReference>
<evidence type="ECO:0000256" key="12">
    <source>
        <dbReference type="HAMAP-Rule" id="MF_03154"/>
    </source>
</evidence>
<keyword evidence="13" id="KW-1185">Reference proteome</keyword>
<dbReference type="HAMAP" id="MF_03154">
    <property type="entry name" value="Salvage_MtnD_euk"/>
    <property type="match status" value="1"/>
</dbReference>
<sequence length="181" mass="21757">MVQAWYMNDNDNEDQRSERHLSPPNYIDIDELKTKTGILYWNIDADNYENDENFQKIRQERGYDYQDNLEISKTKIDDYENKLKIFFTEHLHSDEEIRFCLNGSGYFDVRDRDDRWIRIKIGKNDLLILPAGIYHRFTLDHNDYIKVVRLFTGQPCWTAINRPADDHPSHQSWIKLVEAIK</sequence>
<evidence type="ECO:0000256" key="1">
    <source>
        <dbReference type="ARBA" id="ARBA00000428"/>
    </source>
</evidence>
<dbReference type="GO" id="GO:0010308">
    <property type="term" value="F:acireductone dioxygenase (Ni2+-requiring) activity"/>
    <property type="evidence" value="ECO:0007669"/>
    <property type="project" value="UniProtKB-UniRule"/>
</dbReference>
<dbReference type="PANTHER" id="PTHR23418">
    <property type="entry name" value="ACIREDUCTONE DIOXYGENASE"/>
    <property type="match status" value="1"/>
</dbReference>
<dbReference type="EC" id="1.13.11.53" evidence="12"/>
<dbReference type="UniPathway" id="UPA00904">
    <property type="reaction ID" value="UER00878"/>
</dbReference>
<comment type="cofactor">
    <cofactor evidence="12">
        <name>Fe(2+)</name>
        <dbReference type="ChEBI" id="CHEBI:29033"/>
    </cofactor>
    <cofactor evidence="12">
        <name>Ni(2+)</name>
        <dbReference type="ChEBI" id="CHEBI:49786"/>
    </cofactor>
    <text evidence="12">Binds either 1 Fe or Ni cation per monomer. Iron-binding promotes an acireductone dioxygenase reaction producing 2-keto-4-methylthiobutyrate, while nickel-binding promotes an acireductone dioxygenase reaction producing 3-(methylsulfanyl)propanoate.</text>
</comment>
<proteinExistence type="inferred from homology"/>
<dbReference type="GO" id="GO:0005886">
    <property type="term" value="C:plasma membrane"/>
    <property type="evidence" value="ECO:0007669"/>
    <property type="project" value="UniProtKB-SubCell"/>
</dbReference>
<keyword evidence="5 12" id="KW-0028">Amino-acid biosynthesis</keyword>
<dbReference type="CTD" id="55256"/>
<dbReference type="InterPro" id="IPR004313">
    <property type="entry name" value="ARD"/>
</dbReference>
<keyword evidence="9 12" id="KW-0408">Iron</keyword>
<accession>A0A6P6Y5X2</accession>
<gene>
    <name evidence="14" type="primary">LOC113793997</name>
</gene>
<evidence type="ECO:0000256" key="8">
    <source>
        <dbReference type="ARBA" id="ARBA00023002"/>
    </source>
</evidence>
<dbReference type="AlphaFoldDB" id="A0A6P6Y5X2"/>
<feature type="binding site" evidence="12">
    <location>
        <position position="135"/>
    </location>
    <ligand>
        <name>Fe(2+)</name>
        <dbReference type="ChEBI" id="CHEBI:29033"/>
        <note>for iron-dependent acireductone dioxygenase activity</note>
    </ligand>
</feature>
<keyword evidence="4 12" id="KW-0533">Nickel</keyword>
<dbReference type="Gene3D" id="2.60.120.10">
    <property type="entry name" value="Jelly Rolls"/>
    <property type="match status" value="1"/>
</dbReference>
<dbReference type="PANTHER" id="PTHR23418:SF0">
    <property type="entry name" value="ACIREDUCTONE DIOXYGENASE"/>
    <property type="match status" value="1"/>
</dbReference>
<dbReference type="OMA" id="WYMDESQ"/>
<evidence type="ECO:0000256" key="4">
    <source>
        <dbReference type="ARBA" id="ARBA00022596"/>
    </source>
</evidence>
<keyword evidence="11 12" id="KW-0539">Nucleus</keyword>
<dbReference type="InterPro" id="IPR014710">
    <property type="entry name" value="RmlC-like_jellyroll"/>
</dbReference>
<dbReference type="InterPro" id="IPR011051">
    <property type="entry name" value="RmlC_Cupin_sf"/>
</dbReference>
<feature type="binding site" evidence="12">
    <location>
        <position position="90"/>
    </location>
    <ligand>
        <name>Ni(2+)</name>
        <dbReference type="ChEBI" id="CHEBI:49786"/>
        <note>for nickel-dependent acireductone dioxygenase activity</note>
    </ligand>
</feature>
<comment type="subcellular location">
    <subcellularLocation>
        <location evidence="2">Cell membrane</location>
        <topology evidence="2">Peripheral membrane protein</topology>
        <orientation evidence="2">Cytoplasmic side</orientation>
    </subcellularLocation>
    <subcellularLocation>
        <location evidence="12">Cytoplasm</location>
    </subcellularLocation>
    <subcellularLocation>
        <location evidence="12">Nucleus</location>
    </subcellularLocation>
</comment>
<keyword evidence="10 12" id="KW-0486">Methionine biosynthesis</keyword>
<dbReference type="FunFam" id="2.60.120.10:FF:000031">
    <property type="entry name" value="1,2-dihydroxy-3-keto-5-methylthiopentene dioxygenase"/>
    <property type="match status" value="1"/>
</dbReference>
<evidence type="ECO:0000256" key="5">
    <source>
        <dbReference type="ARBA" id="ARBA00022605"/>
    </source>
</evidence>
<comment type="catalytic activity">
    <reaction evidence="1 12">
        <text>1,2-dihydroxy-5-(methylsulfanyl)pent-1-en-3-one + O2 = 4-methylsulfanyl-2-oxobutanoate + formate + 2 H(+)</text>
        <dbReference type="Rhea" id="RHEA:24504"/>
        <dbReference type="ChEBI" id="CHEBI:15378"/>
        <dbReference type="ChEBI" id="CHEBI:15379"/>
        <dbReference type="ChEBI" id="CHEBI:15740"/>
        <dbReference type="ChEBI" id="CHEBI:16723"/>
        <dbReference type="ChEBI" id="CHEBI:49252"/>
        <dbReference type="EC" id="1.13.11.54"/>
    </reaction>
</comment>
<dbReference type="SUPFAM" id="SSF51182">
    <property type="entry name" value="RmlC-like cupins"/>
    <property type="match status" value="1"/>
</dbReference>
<name>A0A6P6Y5X2_DERPT</name>
<keyword evidence="3 12" id="KW-0963">Cytoplasm</keyword>
<dbReference type="RefSeq" id="XP_027199879.1">
    <property type="nucleotide sequence ID" value="XM_027344078.1"/>
</dbReference>
<evidence type="ECO:0000256" key="11">
    <source>
        <dbReference type="ARBA" id="ARBA00023242"/>
    </source>
</evidence>
<comment type="catalytic activity">
    <reaction evidence="12">
        <text>1,2-dihydroxy-5-(methylsulfanyl)pent-1-en-3-one + O2 = 3-(methylsulfanyl)propanoate + CO + formate + 2 H(+)</text>
        <dbReference type="Rhea" id="RHEA:14161"/>
        <dbReference type="ChEBI" id="CHEBI:15378"/>
        <dbReference type="ChEBI" id="CHEBI:15379"/>
        <dbReference type="ChEBI" id="CHEBI:15740"/>
        <dbReference type="ChEBI" id="CHEBI:17245"/>
        <dbReference type="ChEBI" id="CHEBI:49016"/>
        <dbReference type="ChEBI" id="CHEBI:49252"/>
        <dbReference type="EC" id="1.13.11.53"/>
    </reaction>
</comment>
<evidence type="ECO:0000256" key="7">
    <source>
        <dbReference type="ARBA" id="ARBA00022964"/>
    </source>
</evidence>
<comment type="pathway">
    <text evidence="12">Amino-acid biosynthesis; L-methionine biosynthesis via salvage pathway; L-methionine from S-methyl-5-thio-alpha-D-ribose 1-phosphate: step 5/6.</text>
</comment>
<feature type="binding site" evidence="12">
    <location>
        <position position="96"/>
    </location>
    <ligand>
        <name>Ni(2+)</name>
        <dbReference type="ChEBI" id="CHEBI:49786"/>
        <note>for nickel-dependent acireductone dioxygenase activity</note>
    </ligand>
</feature>
<protein>
    <recommendedName>
        <fullName evidence="12">Acireductone dioxygenase</fullName>
    </recommendedName>
    <alternativeName>
        <fullName evidence="12">Acireductone dioxygenase (Fe(2+)-requiring)</fullName>
        <shortName evidence="12">ARD'</shortName>
        <shortName evidence="12">Fe-ARD</shortName>
        <ecNumber evidence="12">1.13.11.54</ecNumber>
    </alternativeName>
    <alternativeName>
        <fullName evidence="12">Acireductone dioxygenase (Ni(2+)-requiring)</fullName>
        <shortName evidence="12">ARD</shortName>
        <shortName evidence="12">Ni-ARD</shortName>
        <ecNumber evidence="12">1.13.11.53</ecNumber>
    </alternativeName>
</protein>
<dbReference type="EC" id="1.13.11.54" evidence="12"/>
<dbReference type="GO" id="GO:0016151">
    <property type="term" value="F:nickel cation binding"/>
    <property type="evidence" value="ECO:0007669"/>
    <property type="project" value="UniProtKB-UniRule"/>
</dbReference>
<keyword evidence="7 12" id="KW-0223">Dioxygenase</keyword>
<organism evidence="13 14">
    <name type="scientific">Dermatophagoides pteronyssinus</name>
    <name type="common">European house dust mite</name>
    <dbReference type="NCBI Taxonomy" id="6956"/>
    <lineage>
        <taxon>Eukaryota</taxon>
        <taxon>Metazoa</taxon>
        <taxon>Ecdysozoa</taxon>
        <taxon>Arthropoda</taxon>
        <taxon>Chelicerata</taxon>
        <taxon>Arachnida</taxon>
        <taxon>Acari</taxon>
        <taxon>Acariformes</taxon>
        <taxon>Sarcoptiformes</taxon>
        <taxon>Astigmata</taxon>
        <taxon>Psoroptidia</taxon>
        <taxon>Analgoidea</taxon>
        <taxon>Pyroglyphidae</taxon>
        <taxon>Dermatophagoidinae</taxon>
        <taxon>Dermatophagoides</taxon>
    </lineage>
</organism>
<keyword evidence="8 12" id="KW-0560">Oxidoreductase</keyword>
<comment type="function">
    <text evidence="12">Catalyzes 2 different reactions between oxygen and the acireductone 1,2-dihydroxy-3-keto-5-methylthiopentene (DHK-MTPene) depending upon the metal bound in the active site. Fe-containing acireductone dioxygenase (Fe-ARD) produces formate and 2-keto-4-methylthiobutyrate (KMTB), the alpha-ketoacid precursor of methionine in the methionine recycle pathway. Ni-containing acireductone dioxygenase (Ni-ARD) produces methylthiopropionate, carbon monoxide and formate, and does not lie on the methionine recycle pathway.</text>
</comment>
<keyword evidence="6 12" id="KW-0479">Metal-binding</keyword>